<gene>
    <name evidence="1" type="ORF">US42_C0001G0003</name>
</gene>
<dbReference type="AlphaFoldDB" id="A0A0G0GDV4"/>
<name>A0A0G0GDV4_9BACT</name>
<reference evidence="1 2" key="1">
    <citation type="journal article" date="2015" name="Nature">
        <title>rRNA introns, odd ribosomes, and small enigmatic genomes across a large radiation of phyla.</title>
        <authorList>
            <person name="Brown C.T."/>
            <person name="Hug L.A."/>
            <person name="Thomas B.C."/>
            <person name="Sharon I."/>
            <person name="Castelle C.J."/>
            <person name="Singh A."/>
            <person name="Wilkins M.J."/>
            <person name="Williams K.H."/>
            <person name="Banfield J.F."/>
        </authorList>
    </citation>
    <scope>NUCLEOTIDE SEQUENCE [LARGE SCALE GENOMIC DNA]</scope>
</reference>
<comment type="caution">
    <text evidence="1">The sequence shown here is derived from an EMBL/GenBank/DDBJ whole genome shotgun (WGS) entry which is preliminary data.</text>
</comment>
<sequence>MMINCNETPEFKKDFKKLFRKYRTLFDDLENFKKRFVEIDIKANKNFAILTENNNFRIIKARLFCRALKGNSLRVIYAQFRNCEKVEFISIDFIELYFKGDKTNEDRERIKDYLNKN</sequence>
<protein>
    <submittedName>
        <fullName evidence="1">Uncharacterized protein</fullName>
    </submittedName>
</protein>
<evidence type="ECO:0000313" key="2">
    <source>
        <dbReference type="Proteomes" id="UP000034849"/>
    </source>
</evidence>
<dbReference type="EMBL" id="LBSX01000001">
    <property type="protein sequence ID" value="KKQ28152.1"/>
    <property type="molecule type" value="Genomic_DNA"/>
</dbReference>
<accession>A0A0G0GDV4</accession>
<organism evidence="1 2">
    <name type="scientific">Candidatus Magasanikbacteria bacterium GW2011_GWC2_37_14</name>
    <dbReference type="NCBI Taxonomy" id="1619046"/>
    <lineage>
        <taxon>Bacteria</taxon>
        <taxon>Candidatus Magasanikiibacteriota</taxon>
    </lineage>
</organism>
<dbReference type="SUPFAM" id="SSF144292">
    <property type="entry name" value="occludin/ELL-like"/>
    <property type="match status" value="1"/>
</dbReference>
<proteinExistence type="predicted"/>
<evidence type="ECO:0000313" key="1">
    <source>
        <dbReference type="EMBL" id="KKQ28152.1"/>
    </source>
</evidence>
<dbReference type="STRING" id="1619046.US42_C0001G0003"/>
<dbReference type="Proteomes" id="UP000034849">
    <property type="component" value="Unassembled WGS sequence"/>
</dbReference>